<dbReference type="GO" id="GO:0005829">
    <property type="term" value="C:cytosol"/>
    <property type="evidence" value="ECO:0007669"/>
    <property type="project" value="TreeGrafter"/>
</dbReference>
<dbReference type="InterPro" id="IPR020471">
    <property type="entry name" value="AKR"/>
</dbReference>
<accession>A0A837C8M4</accession>
<evidence type="ECO:0000313" key="2">
    <source>
        <dbReference type="EMBL" id="KGJ65579.1"/>
    </source>
</evidence>
<dbReference type="InterPro" id="IPR036812">
    <property type="entry name" value="NAD(P)_OxRdtase_dom_sf"/>
</dbReference>
<comment type="caution">
    <text evidence="2">The sequence shown here is derived from an EMBL/GenBank/DDBJ whole genome shotgun (WGS) entry which is preliminary data.</text>
</comment>
<evidence type="ECO:0000313" key="3">
    <source>
        <dbReference type="Proteomes" id="UP000024900"/>
    </source>
</evidence>
<dbReference type="CDD" id="cd19152">
    <property type="entry name" value="AKR_AKR15A"/>
    <property type="match status" value="1"/>
</dbReference>
<evidence type="ECO:0000259" key="1">
    <source>
        <dbReference type="Pfam" id="PF00248"/>
    </source>
</evidence>
<organism evidence="2 3">
    <name type="scientific">Bradyrhizobium diazoefficiens SEMIA 5080</name>
    <dbReference type="NCBI Taxonomy" id="754504"/>
    <lineage>
        <taxon>Bacteria</taxon>
        <taxon>Pseudomonadati</taxon>
        <taxon>Pseudomonadota</taxon>
        <taxon>Alphaproteobacteria</taxon>
        <taxon>Hyphomicrobiales</taxon>
        <taxon>Nitrobacteraceae</taxon>
        <taxon>Bradyrhizobium</taxon>
    </lineage>
</organism>
<sequence>MIWTAGRKFGMKRSRLGSLDVTSIGLGSAPLGGLFTPVSDADAQATLERGWSAGIRFYDTAPLYGFGLAERRLGAFLRQQPRDSYVISTKVGRLLRSGDGAAAEDEHYKSTPRERPVFDFSYDGVMRSVEESLARLGLDRVDVLLVHDPDDHYDDAVAGAFRALQRLRTEGTVKAIGAGMNQSEMLVRFAETVPVDCFLLAGRYTLLDQGALDALFPVCQAKNIGILLGGIYNSGILANPHTGAKFNYQDADAALIARALELDELCRRHGTELKAAALQFCMAHPAVTVAVLGARNAGEVADNIAMWQAPVPPAFWQELRARKLVDARAPLPGGV</sequence>
<protein>
    <submittedName>
        <fullName evidence="2">Putative oxidoreductase</fullName>
    </submittedName>
</protein>
<dbReference type="Pfam" id="PF00248">
    <property type="entry name" value="Aldo_ket_red"/>
    <property type="match status" value="1"/>
</dbReference>
<dbReference type="InterPro" id="IPR023210">
    <property type="entry name" value="NADP_OxRdtase_dom"/>
</dbReference>
<reference evidence="2 3" key="1">
    <citation type="journal article" date="2014" name="BMC Genomics">
        <title>Comparative genomics of Bradyrhizobium japonicum CPAC 15 and Bradyrhizobium diazoefficiens CPAC 7: elite model strains for understanding symbiotic performance with soybean.</title>
        <authorList>
            <person name="Siqueira A.F."/>
            <person name="Ormeno-Orrillo E."/>
            <person name="Souza R.C."/>
            <person name="Rodrigues E.P."/>
            <person name="Almeida L.G."/>
            <person name="Barcellos F.G."/>
            <person name="Batista J.S."/>
            <person name="Nakatami A.S."/>
            <person name="Martinez-Romero E."/>
            <person name="Vasconcelos A.T."/>
            <person name="Hungria M."/>
        </authorList>
    </citation>
    <scope>NUCLEOTIDE SEQUENCE [LARGE SCALE GENOMIC DNA]</scope>
    <source>
        <strain evidence="2 3">SEMIA 5080</strain>
    </source>
</reference>
<gene>
    <name evidence="2" type="ORF">BJA5080_02225</name>
</gene>
<dbReference type="PANTHER" id="PTHR42686:SF1">
    <property type="entry name" value="GH17980P-RELATED"/>
    <property type="match status" value="1"/>
</dbReference>
<dbReference type="GO" id="GO:0016491">
    <property type="term" value="F:oxidoreductase activity"/>
    <property type="evidence" value="ECO:0007669"/>
    <property type="project" value="InterPro"/>
</dbReference>
<dbReference type="Gene3D" id="3.20.20.100">
    <property type="entry name" value="NADP-dependent oxidoreductase domain"/>
    <property type="match status" value="1"/>
</dbReference>
<dbReference type="EMBL" id="ADOU02000007">
    <property type="protein sequence ID" value="KGJ65579.1"/>
    <property type="molecule type" value="Genomic_DNA"/>
</dbReference>
<dbReference type="SUPFAM" id="SSF51430">
    <property type="entry name" value="NAD(P)-linked oxidoreductase"/>
    <property type="match status" value="1"/>
</dbReference>
<dbReference type="Proteomes" id="UP000024900">
    <property type="component" value="Unassembled WGS sequence"/>
</dbReference>
<feature type="domain" description="NADP-dependent oxidoreductase" evidence="1">
    <location>
        <begin position="24"/>
        <end position="320"/>
    </location>
</feature>
<dbReference type="PANTHER" id="PTHR42686">
    <property type="entry name" value="GH17980P-RELATED"/>
    <property type="match status" value="1"/>
</dbReference>
<dbReference type="AlphaFoldDB" id="A0A837C8M4"/>
<dbReference type="FunFam" id="3.20.20.100:FF:000039">
    <property type="entry name" value="Putative oxidoreductase"/>
    <property type="match status" value="1"/>
</dbReference>
<name>A0A837C8M4_9BRAD</name>
<proteinExistence type="predicted"/>